<dbReference type="AlphaFoldDB" id="A0A4S4K635"/>
<reference evidence="1 2" key="1">
    <citation type="submission" date="2019-02" db="EMBL/GenBank/DDBJ databases">
        <title>Genome sequencing of the rare red list fungi Phlebia centrifuga.</title>
        <authorList>
            <person name="Buettner E."/>
            <person name="Kellner H."/>
        </authorList>
    </citation>
    <scope>NUCLEOTIDE SEQUENCE [LARGE SCALE GENOMIC DNA]</scope>
    <source>
        <strain evidence="1 2">DSM 108282</strain>
    </source>
</reference>
<dbReference type="EMBL" id="SGPJ01000725">
    <property type="protein sequence ID" value="THG93238.1"/>
    <property type="molecule type" value="Genomic_DNA"/>
</dbReference>
<evidence type="ECO:0000313" key="1">
    <source>
        <dbReference type="EMBL" id="THG93238.1"/>
    </source>
</evidence>
<accession>A0A4S4K635</accession>
<name>A0A4S4K635_9APHY</name>
<comment type="caution">
    <text evidence="1">The sequence shown here is derived from an EMBL/GenBank/DDBJ whole genome shotgun (WGS) entry which is preliminary data.</text>
</comment>
<evidence type="ECO:0000313" key="2">
    <source>
        <dbReference type="Proteomes" id="UP000309038"/>
    </source>
</evidence>
<protein>
    <submittedName>
        <fullName evidence="1">Uncharacterized protein</fullName>
    </submittedName>
</protein>
<gene>
    <name evidence="1" type="ORF">EW026_g7947</name>
</gene>
<keyword evidence="2" id="KW-1185">Reference proteome</keyword>
<dbReference type="Proteomes" id="UP000309038">
    <property type="component" value="Unassembled WGS sequence"/>
</dbReference>
<proteinExistence type="predicted"/>
<sequence length="92" mass="10339">MSFTTSSRVSSRREFYARVLNQVKFASDLLSSVGGIGPVNFVPVLKEVAKLVGNIVTVAQFREQGFYRQTHVKTSSSGRYVSFRRHMPQPTL</sequence>
<organism evidence="1 2">
    <name type="scientific">Hermanssonia centrifuga</name>
    <dbReference type="NCBI Taxonomy" id="98765"/>
    <lineage>
        <taxon>Eukaryota</taxon>
        <taxon>Fungi</taxon>
        <taxon>Dikarya</taxon>
        <taxon>Basidiomycota</taxon>
        <taxon>Agaricomycotina</taxon>
        <taxon>Agaricomycetes</taxon>
        <taxon>Polyporales</taxon>
        <taxon>Meruliaceae</taxon>
        <taxon>Hermanssonia</taxon>
    </lineage>
</organism>